<comment type="caution">
    <text evidence="1">The sequence shown here is derived from an EMBL/GenBank/DDBJ whole genome shotgun (WGS) entry which is preliminary data.</text>
</comment>
<proteinExistence type="predicted"/>
<dbReference type="Proteomes" id="UP001056120">
    <property type="component" value="Linkage Group LG14"/>
</dbReference>
<gene>
    <name evidence="1" type="ORF">L1987_43038</name>
</gene>
<organism evidence="1 2">
    <name type="scientific">Smallanthus sonchifolius</name>
    <dbReference type="NCBI Taxonomy" id="185202"/>
    <lineage>
        <taxon>Eukaryota</taxon>
        <taxon>Viridiplantae</taxon>
        <taxon>Streptophyta</taxon>
        <taxon>Embryophyta</taxon>
        <taxon>Tracheophyta</taxon>
        <taxon>Spermatophyta</taxon>
        <taxon>Magnoliopsida</taxon>
        <taxon>eudicotyledons</taxon>
        <taxon>Gunneridae</taxon>
        <taxon>Pentapetalae</taxon>
        <taxon>asterids</taxon>
        <taxon>campanulids</taxon>
        <taxon>Asterales</taxon>
        <taxon>Asteraceae</taxon>
        <taxon>Asteroideae</taxon>
        <taxon>Heliantheae alliance</taxon>
        <taxon>Millerieae</taxon>
        <taxon>Smallanthus</taxon>
    </lineage>
</organism>
<evidence type="ECO:0000313" key="2">
    <source>
        <dbReference type="Proteomes" id="UP001056120"/>
    </source>
</evidence>
<protein>
    <submittedName>
        <fullName evidence="1">Uncharacterized protein</fullName>
    </submittedName>
</protein>
<reference evidence="1 2" key="2">
    <citation type="journal article" date="2022" name="Mol. Ecol. Resour.">
        <title>The genomes of chicory, endive, great burdock and yacon provide insights into Asteraceae paleo-polyploidization history and plant inulin production.</title>
        <authorList>
            <person name="Fan W."/>
            <person name="Wang S."/>
            <person name="Wang H."/>
            <person name="Wang A."/>
            <person name="Jiang F."/>
            <person name="Liu H."/>
            <person name="Zhao H."/>
            <person name="Xu D."/>
            <person name="Zhang Y."/>
        </authorList>
    </citation>
    <scope>NUCLEOTIDE SEQUENCE [LARGE SCALE GENOMIC DNA]</scope>
    <source>
        <strain evidence="2">cv. Yunnan</strain>
        <tissue evidence="1">Leaves</tissue>
    </source>
</reference>
<evidence type="ECO:0000313" key="1">
    <source>
        <dbReference type="EMBL" id="KAI3783947.1"/>
    </source>
</evidence>
<reference evidence="2" key="1">
    <citation type="journal article" date="2022" name="Mol. Ecol. Resour.">
        <title>The genomes of chicory, endive, great burdock and yacon provide insights into Asteraceae palaeo-polyploidization history and plant inulin production.</title>
        <authorList>
            <person name="Fan W."/>
            <person name="Wang S."/>
            <person name="Wang H."/>
            <person name="Wang A."/>
            <person name="Jiang F."/>
            <person name="Liu H."/>
            <person name="Zhao H."/>
            <person name="Xu D."/>
            <person name="Zhang Y."/>
        </authorList>
    </citation>
    <scope>NUCLEOTIDE SEQUENCE [LARGE SCALE GENOMIC DNA]</scope>
    <source>
        <strain evidence="2">cv. Yunnan</strain>
    </source>
</reference>
<sequence>MTADHVVATVLVKVKNTIQSFLMLLQGEGDYQVVNVSAKITTSSSEVIVPFLLFNNLMAIANRDSLEEPFDSAINRSSGGGSVAVATVGCGIEPTAVAAIESKKE</sequence>
<name>A0ACB9GKL8_9ASTR</name>
<dbReference type="EMBL" id="CM042031">
    <property type="protein sequence ID" value="KAI3783947.1"/>
    <property type="molecule type" value="Genomic_DNA"/>
</dbReference>
<keyword evidence="2" id="KW-1185">Reference proteome</keyword>
<accession>A0ACB9GKL8</accession>